<dbReference type="Proteomes" id="UP000594014">
    <property type="component" value="Chromosome"/>
</dbReference>
<organism evidence="1 2">
    <name type="scientific">Anoxybacterium hadale</name>
    <dbReference type="NCBI Taxonomy" id="3408580"/>
    <lineage>
        <taxon>Bacteria</taxon>
        <taxon>Bacillati</taxon>
        <taxon>Bacillota</taxon>
        <taxon>Clostridia</taxon>
        <taxon>Peptostreptococcales</taxon>
        <taxon>Anaerovoracaceae</taxon>
        <taxon>Anoxybacterium</taxon>
    </lineage>
</organism>
<name>A0ACD1AHI7_9FIRM</name>
<sequence length="485" mass="53510">MNYKAILKLSGIIIVLIACLMIPSLFVAFLYGETEVMKSFMSTIVPMLFVGGFITTYVKAQFDHLKVRDGFIIVALCWTLSSVLGAFPFVISGYIPDFIDAFFETVSGFTTTGSSILTDIEVLPKGLLFWRSFTHWIGGMGIIVFAIALLPTLGISGQRVAKAETTGPTFGKLTSKTAESAKILYLIYVGMTLLQVLLLILGGMNVFDALINTFGSVGTGGFSIYNNSIAHYDNLYFEIIISIFMFLAGTNFSLYYYALRGHWRDFFYDSEIRCYFIIISSAIALITLNLWTSSIYASLGESLRFSVFQSASIMTTTGFASADFDLWPTFSKMILFFLMFIGGCSSSTAGGIKVIRILMLFKLLKRGISVRLHPRAVVSIKLNHKPVSTDTISSVVCFAFLYFGIFFGSTLLLSLEGFDLITTASAAASCLGNIGPGFNLVGPVLNYSLFSDLSTFMLAILMLVGRLELFTIILLFTRHFWNPDK</sequence>
<keyword evidence="2" id="KW-1185">Reference proteome</keyword>
<proteinExistence type="predicted"/>
<evidence type="ECO:0000313" key="2">
    <source>
        <dbReference type="Proteomes" id="UP000594014"/>
    </source>
</evidence>
<protein>
    <submittedName>
        <fullName evidence="1">TrkH family potassium uptake protein</fullName>
    </submittedName>
</protein>
<evidence type="ECO:0000313" key="1">
    <source>
        <dbReference type="EMBL" id="QOX65810.1"/>
    </source>
</evidence>
<reference evidence="1" key="1">
    <citation type="submission" date="2019-08" db="EMBL/GenBank/DDBJ databases">
        <title>Genome sequence of Clostridiales bacterium MT110.</title>
        <authorList>
            <person name="Cao J."/>
        </authorList>
    </citation>
    <scope>NUCLEOTIDE SEQUENCE</scope>
    <source>
        <strain evidence="1">MT110</strain>
    </source>
</reference>
<accession>A0ACD1AHI7</accession>
<dbReference type="EMBL" id="CP042469">
    <property type="protein sequence ID" value="QOX65810.1"/>
    <property type="molecule type" value="Genomic_DNA"/>
</dbReference>
<gene>
    <name evidence="1" type="ORF">FRZ06_03310</name>
</gene>